<dbReference type="RefSeq" id="WP_189462484.1">
    <property type="nucleotide sequence ID" value="NZ_BMYO01000016.1"/>
</dbReference>
<name>A0ABQ3H572_9NEIS</name>
<accession>A0ABQ3H572</accession>
<reference evidence="3" key="1">
    <citation type="journal article" date="2019" name="Int. J. Syst. Evol. Microbiol.">
        <title>The Global Catalogue of Microorganisms (GCM) 10K type strain sequencing project: providing services to taxonomists for standard genome sequencing and annotation.</title>
        <authorList>
            <consortium name="The Broad Institute Genomics Platform"/>
            <consortium name="The Broad Institute Genome Sequencing Center for Infectious Disease"/>
            <person name="Wu L."/>
            <person name="Ma J."/>
        </authorList>
    </citation>
    <scope>NUCLEOTIDE SEQUENCE [LARGE SCALE GENOMIC DNA]</scope>
    <source>
        <strain evidence="3">KCTC 23701</strain>
    </source>
</reference>
<dbReference type="EMBL" id="BMYO01000016">
    <property type="protein sequence ID" value="GHD69996.1"/>
    <property type="molecule type" value="Genomic_DNA"/>
</dbReference>
<sequence>MAELAVRTAGYAAGLLLLSIPALCTAAPTPAPTAAPAYYKADPARLAQLEAQRCSNLNKESALIQRRMAGFNRPYDLDKLKQRQKQVDADYARYCRTASAVATR</sequence>
<evidence type="ECO:0000256" key="1">
    <source>
        <dbReference type="SAM" id="SignalP"/>
    </source>
</evidence>
<comment type="caution">
    <text evidence="2">The sequence shown here is derived from an EMBL/GenBank/DDBJ whole genome shotgun (WGS) entry which is preliminary data.</text>
</comment>
<keyword evidence="1" id="KW-0732">Signal</keyword>
<evidence type="ECO:0000313" key="2">
    <source>
        <dbReference type="EMBL" id="GHD69996.1"/>
    </source>
</evidence>
<gene>
    <name evidence="2" type="ORF">GCM10007350_37430</name>
</gene>
<protein>
    <submittedName>
        <fullName evidence="2">Uncharacterized protein</fullName>
    </submittedName>
</protein>
<keyword evidence="3" id="KW-1185">Reference proteome</keyword>
<feature type="chain" id="PRO_5047126198" evidence="1">
    <location>
        <begin position="27"/>
        <end position="104"/>
    </location>
</feature>
<proteinExistence type="predicted"/>
<evidence type="ECO:0000313" key="3">
    <source>
        <dbReference type="Proteomes" id="UP000604737"/>
    </source>
</evidence>
<dbReference type="Proteomes" id="UP000604737">
    <property type="component" value="Unassembled WGS sequence"/>
</dbReference>
<feature type="signal peptide" evidence="1">
    <location>
        <begin position="1"/>
        <end position="26"/>
    </location>
</feature>
<organism evidence="2 3">
    <name type="scientific">Jeongeupia chitinilytica</name>
    <dbReference type="NCBI Taxonomy" id="1041641"/>
    <lineage>
        <taxon>Bacteria</taxon>
        <taxon>Pseudomonadati</taxon>
        <taxon>Pseudomonadota</taxon>
        <taxon>Betaproteobacteria</taxon>
        <taxon>Neisseriales</taxon>
        <taxon>Chitinibacteraceae</taxon>
        <taxon>Jeongeupia</taxon>
    </lineage>
</organism>